<dbReference type="PRINTS" id="PR00463">
    <property type="entry name" value="EP450I"/>
</dbReference>
<dbReference type="PANTHER" id="PTHR24279:SF120">
    <property type="entry name" value="CYTOCHROME P450"/>
    <property type="match status" value="1"/>
</dbReference>
<evidence type="ECO:0000256" key="6">
    <source>
        <dbReference type="ARBA" id="ARBA00023004"/>
    </source>
</evidence>
<evidence type="ECO:0000256" key="9">
    <source>
        <dbReference type="RuleBase" id="RU000461"/>
    </source>
</evidence>
<keyword evidence="4 8" id="KW-0479">Metal-binding</keyword>
<dbReference type="PROSITE" id="PS00086">
    <property type="entry name" value="CYTOCHROME_P450"/>
    <property type="match status" value="1"/>
</dbReference>
<dbReference type="GO" id="GO:0004497">
    <property type="term" value="F:monooxygenase activity"/>
    <property type="evidence" value="ECO:0007669"/>
    <property type="project" value="UniProtKB-KW"/>
</dbReference>
<dbReference type="InterPro" id="IPR017972">
    <property type="entry name" value="Cyt_P450_CS"/>
</dbReference>
<comment type="cofactor">
    <cofactor evidence="1 8">
        <name>heme</name>
        <dbReference type="ChEBI" id="CHEBI:30413"/>
    </cofactor>
</comment>
<keyword evidence="5 9" id="KW-0560">Oxidoreductase</keyword>
<evidence type="ECO:0000256" key="5">
    <source>
        <dbReference type="ARBA" id="ARBA00023002"/>
    </source>
</evidence>
<evidence type="ECO:0000256" key="1">
    <source>
        <dbReference type="ARBA" id="ARBA00001971"/>
    </source>
</evidence>
<dbReference type="PANTHER" id="PTHR24279">
    <property type="entry name" value="CYTOCHROME P450"/>
    <property type="match status" value="1"/>
</dbReference>
<keyword evidence="11" id="KW-1185">Reference proteome</keyword>
<dbReference type="GO" id="GO:0016705">
    <property type="term" value="F:oxidoreductase activity, acting on paired donors, with incorporation or reduction of molecular oxygen"/>
    <property type="evidence" value="ECO:0007669"/>
    <property type="project" value="InterPro"/>
</dbReference>
<dbReference type="GO" id="GO:0005506">
    <property type="term" value="F:iron ion binding"/>
    <property type="evidence" value="ECO:0007669"/>
    <property type="project" value="InterPro"/>
</dbReference>
<proteinExistence type="inferred from homology"/>
<keyword evidence="6 8" id="KW-0408">Iron</keyword>
<organism evidence="10 11">
    <name type="scientific">Mytilus coruscus</name>
    <name type="common">Sea mussel</name>
    <dbReference type="NCBI Taxonomy" id="42192"/>
    <lineage>
        <taxon>Eukaryota</taxon>
        <taxon>Metazoa</taxon>
        <taxon>Spiralia</taxon>
        <taxon>Lophotrochozoa</taxon>
        <taxon>Mollusca</taxon>
        <taxon>Bivalvia</taxon>
        <taxon>Autobranchia</taxon>
        <taxon>Pteriomorphia</taxon>
        <taxon>Mytilida</taxon>
        <taxon>Mytiloidea</taxon>
        <taxon>Mytilidae</taxon>
        <taxon>Mytilinae</taxon>
        <taxon>Mytilus</taxon>
    </lineage>
</organism>
<dbReference type="OrthoDB" id="3945418at2759"/>
<evidence type="ECO:0000313" key="11">
    <source>
        <dbReference type="Proteomes" id="UP000507470"/>
    </source>
</evidence>
<dbReference type="InterPro" id="IPR036396">
    <property type="entry name" value="Cyt_P450_sf"/>
</dbReference>
<reference evidence="10 11" key="1">
    <citation type="submission" date="2020-06" db="EMBL/GenBank/DDBJ databases">
        <authorList>
            <person name="Li R."/>
            <person name="Bekaert M."/>
        </authorList>
    </citation>
    <scope>NUCLEOTIDE SEQUENCE [LARGE SCALE GENOMIC DNA]</scope>
    <source>
        <strain evidence="11">wild</strain>
    </source>
</reference>
<accession>A0A6J7ZYB2</accession>
<evidence type="ECO:0000256" key="2">
    <source>
        <dbReference type="ARBA" id="ARBA00010617"/>
    </source>
</evidence>
<sequence length="572" mass="65055">MKSVQKIIVPLQSHFRSPLRRSSSIAQTTAFPQTDGNVKTFSELPGPTGIHDIPYLGMALHFKPFTKYEILDDFVEVMTSFREKYGDIFKVRAGNKHVIHVCHPDIADQIYKLPYKENHRHFPGMIEAFYKYNDIPRALSMRSGKDWAKLRTPSNEHLLKPKAMANFTPLIERVANDFIEKLKKELQMNDAVREISKYAYECVGIASFNKRYGCLNDSSQDEMLDLLNTILKTLQTAFLMPFDINRYYKTKTYREFEQTFLHLQEFLKKNMEEQILRLNTMRDDGTLKDYLQNEYNFLYAMLSGGKLPPEEIVTLISDLHTGAVEGVSIVKSSFYLTLISDLHTGAVEGVSIVKSSFYLILISDLHTGAVEGLGNGITFVLCDLALNPDKQETLYEEITQIVGDKSVIGIDALQKMSYLQACIKESQRITYPFTGMLRIPESDVTIAGYRIPKGTNININHKMMSLDGRFFPQPTKFLPERWTRDGNTDVIDKGYTNFPNVIVKPFGLGVRSCAGVRVAKPAMMLSVAKIIQNFEVSLPNGEKEIKTTRLLFPTPKVPVNLCLKPRQSSYSN</sequence>
<dbReference type="Gene3D" id="1.10.630.10">
    <property type="entry name" value="Cytochrome P450"/>
    <property type="match status" value="1"/>
</dbReference>
<keyword evidence="3 8" id="KW-0349">Heme</keyword>
<evidence type="ECO:0000256" key="8">
    <source>
        <dbReference type="PIRSR" id="PIRSR602401-1"/>
    </source>
</evidence>
<evidence type="ECO:0000256" key="3">
    <source>
        <dbReference type="ARBA" id="ARBA00022617"/>
    </source>
</evidence>
<dbReference type="GO" id="GO:0020037">
    <property type="term" value="F:heme binding"/>
    <property type="evidence" value="ECO:0007669"/>
    <property type="project" value="InterPro"/>
</dbReference>
<keyword evidence="7 9" id="KW-0503">Monooxygenase</keyword>
<evidence type="ECO:0000256" key="7">
    <source>
        <dbReference type="ARBA" id="ARBA00023033"/>
    </source>
</evidence>
<dbReference type="InterPro" id="IPR050479">
    <property type="entry name" value="CYP11_CYP27_families"/>
</dbReference>
<comment type="similarity">
    <text evidence="2 9">Belongs to the cytochrome P450 family.</text>
</comment>
<protein>
    <recommendedName>
        <fullName evidence="12">CYP49A</fullName>
    </recommendedName>
</protein>
<dbReference type="CDD" id="cd11054">
    <property type="entry name" value="CYP24A1-like"/>
    <property type="match status" value="1"/>
</dbReference>
<dbReference type="InterPro" id="IPR001128">
    <property type="entry name" value="Cyt_P450"/>
</dbReference>
<dbReference type="Proteomes" id="UP000507470">
    <property type="component" value="Unassembled WGS sequence"/>
</dbReference>
<dbReference type="EMBL" id="CACVKT020000204">
    <property type="protein sequence ID" value="CAC5357581.1"/>
    <property type="molecule type" value="Genomic_DNA"/>
</dbReference>
<dbReference type="InterPro" id="IPR002401">
    <property type="entry name" value="Cyt_P450_E_grp-I"/>
</dbReference>
<evidence type="ECO:0000256" key="4">
    <source>
        <dbReference type="ARBA" id="ARBA00022723"/>
    </source>
</evidence>
<dbReference type="AlphaFoldDB" id="A0A6J7ZYB2"/>
<dbReference type="Pfam" id="PF00067">
    <property type="entry name" value="p450"/>
    <property type="match status" value="2"/>
</dbReference>
<name>A0A6J7ZYB2_MYTCO</name>
<gene>
    <name evidence="10" type="ORF">MCOR_1208</name>
</gene>
<evidence type="ECO:0000313" key="10">
    <source>
        <dbReference type="EMBL" id="CAC5357581.1"/>
    </source>
</evidence>
<feature type="binding site" description="axial binding residue" evidence="8">
    <location>
        <position position="513"/>
    </location>
    <ligand>
        <name>heme</name>
        <dbReference type="ChEBI" id="CHEBI:30413"/>
    </ligand>
    <ligandPart>
        <name>Fe</name>
        <dbReference type="ChEBI" id="CHEBI:18248"/>
    </ligandPart>
</feature>
<evidence type="ECO:0008006" key="12">
    <source>
        <dbReference type="Google" id="ProtNLM"/>
    </source>
</evidence>
<dbReference type="SUPFAM" id="SSF48264">
    <property type="entry name" value="Cytochrome P450"/>
    <property type="match status" value="2"/>
</dbReference>